<evidence type="ECO:0000313" key="1">
    <source>
        <dbReference type="EMBL" id="KRK23017.1"/>
    </source>
</evidence>
<organism evidence="1 2">
    <name type="scientific">Apilactobacillus kunkeei DSM 12361 = ATCC 700308</name>
    <dbReference type="NCBI Taxonomy" id="1423768"/>
    <lineage>
        <taxon>Bacteria</taxon>
        <taxon>Bacillati</taxon>
        <taxon>Bacillota</taxon>
        <taxon>Bacilli</taxon>
        <taxon>Lactobacillales</taxon>
        <taxon>Lactobacillaceae</taxon>
        <taxon>Apilactobacillus</taxon>
    </lineage>
</organism>
<dbReference type="EMBL" id="AZCK01000012">
    <property type="protein sequence ID" value="KRK23017.1"/>
    <property type="molecule type" value="Genomic_DNA"/>
</dbReference>
<dbReference type="Proteomes" id="UP000051794">
    <property type="component" value="Unassembled WGS sequence"/>
</dbReference>
<proteinExistence type="predicted"/>
<reference evidence="1 2" key="1">
    <citation type="journal article" date="2015" name="Genome Announc.">
        <title>Expanding the biotechnology potential of lactobacilli through comparative genomics of 213 strains and associated genera.</title>
        <authorList>
            <person name="Sun Z."/>
            <person name="Harris H.M."/>
            <person name="McCann A."/>
            <person name="Guo C."/>
            <person name="Argimon S."/>
            <person name="Zhang W."/>
            <person name="Yang X."/>
            <person name="Jeffery I.B."/>
            <person name="Cooney J.C."/>
            <person name="Kagawa T.F."/>
            <person name="Liu W."/>
            <person name="Song Y."/>
            <person name="Salvetti E."/>
            <person name="Wrobel A."/>
            <person name="Rasinkangas P."/>
            <person name="Parkhill J."/>
            <person name="Rea M.C."/>
            <person name="O'Sullivan O."/>
            <person name="Ritari J."/>
            <person name="Douillard F.P."/>
            <person name="Paul Ross R."/>
            <person name="Yang R."/>
            <person name="Briner A.E."/>
            <person name="Felis G.E."/>
            <person name="de Vos W.M."/>
            <person name="Barrangou R."/>
            <person name="Klaenhammer T.R."/>
            <person name="Caufield P.W."/>
            <person name="Cui Y."/>
            <person name="Zhang H."/>
            <person name="O'Toole P.W."/>
        </authorList>
    </citation>
    <scope>NUCLEOTIDE SEQUENCE [LARGE SCALE GENOMIC DNA]</scope>
    <source>
        <strain evidence="1 2">DSM 12361</strain>
    </source>
</reference>
<sequence>MKNINKVDDSLGLDLLGNGIVFASDLSENAKIYTTNKSISDFAHIGMKAINQLIDKYDNELNAKEISPFEMDKLNSHKVGRPNRIIGLNEEDAIFIISLLKNTKQVVKFKRALSKAFTSIKKELLKRQIIHVQSKPITKSLGDAIKDNSNMNGSHDYLNLNKLIYKTALGIDTSNLRRQRNIPKNNSISNYLSTDEQDIVNKVKNAVIALNILNKDYEEIKLSISNQKSKESD</sequence>
<protein>
    <submittedName>
        <fullName evidence="1">Uncharacterized protein</fullName>
    </submittedName>
</protein>
<evidence type="ECO:0000313" key="2">
    <source>
        <dbReference type="Proteomes" id="UP000051794"/>
    </source>
</evidence>
<name>A0A0R1FMM1_9LACO</name>
<comment type="caution">
    <text evidence="1">The sequence shown here is derived from an EMBL/GenBank/DDBJ whole genome shotgun (WGS) entry which is preliminary data.</text>
</comment>
<dbReference type="RefSeq" id="WP_054449494.1">
    <property type="nucleotide sequence ID" value="NZ_AZCK01000012.1"/>
</dbReference>
<gene>
    <name evidence="1" type="ORF">FD43_GL000332</name>
</gene>
<dbReference type="AlphaFoldDB" id="A0A0R1FMM1"/>
<dbReference type="GeneID" id="66348188"/>
<accession>A0A0R1FMM1</accession>
<dbReference type="PATRIC" id="fig|1423768.4.peg.335"/>